<gene>
    <name evidence="2" type="ORF">OTU49_003708</name>
</gene>
<evidence type="ECO:0000313" key="3">
    <source>
        <dbReference type="Proteomes" id="UP001445076"/>
    </source>
</evidence>
<reference evidence="2 3" key="1">
    <citation type="journal article" date="2024" name="BMC Genomics">
        <title>Genome assembly of redclaw crayfish (Cherax quadricarinatus) provides insights into its immune adaptation and hypoxia tolerance.</title>
        <authorList>
            <person name="Liu Z."/>
            <person name="Zheng J."/>
            <person name="Li H."/>
            <person name="Fang K."/>
            <person name="Wang S."/>
            <person name="He J."/>
            <person name="Zhou D."/>
            <person name="Weng S."/>
            <person name="Chi M."/>
            <person name="Gu Z."/>
            <person name="He J."/>
            <person name="Li F."/>
            <person name="Wang M."/>
        </authorList>
    </citation>
    <scope>NUCLEOTIDE SEQUENCE [LARGE SCALE GENOMIC DNA]</scope>
    <source>
        <strain evidence="2">ZL_2023a</strain>
    </source>
</reference>
<name>A0AAW0YNG1_CHEQU</name>
<feature type="region of interest" description="Disordered" evidence="1">
    <location>
        <begin position="1"/>
        <end position="23"/>
    </location>
</feature>
<comment type="caution">
    <text evidence="2">The sequence shown here is derived from an EMBL/GenBank/DDBJ whole genome shotgun (WGS) entry which is preliminary data.</text>
</comment>
<evidence type="ECO:0000313" key="2">
    <source>
        <dbReference type="EMBL" id="KAK8753289.1"/>
    </source>
</evidence>
<dbReference type="Proteomes" id="UP001445076">
    <property type="component" value="Unassembled WGS sequence"/>
</dbReference>
<dbReference type="AlphaFoldDB" id="A0AAW0YNG1"/>
<sequence length="116" mass="12307">TTISTSQDTCQLSTPDASAGSPSSVTGLRVLLGGVGEAGEFKVPIGPAPRQVHAQQASFNAQLSKLLPRYNSRPGRRVVRKNVVVQRQLPLLPNTVIQPPGVVTFKVLQSASHDKV</sequence>
<proteinExistence type="predicted"/>
<dbReference type="EMBL" id="JARKIK010000003">
    <property type="protein sequence ID" value="KAK8753289.1"/>
    <property type="molecule type" value="Genomic_DNA"/>
</dbReference>
<organism evidence="2 3">
    <name type="scientific">Cherax quadricarinatus</name>
    <name type="common">Australian red claw crayfish</name>
    <dbReference type="NCBI Taxonomy" id="27406"/>
    <lineage>
        <taxon>Eukaryota</taxon>
        <taxon>Metazoa</taxon>
        <taxon>Ecdysozoa</taxon>
        <taxon>Arthropoda</taxon>
        <taxon>Crustacea</taxon>
        <taxon>Multicrustacea</taxon>
        <taxon>Malacostraca</taxon>
        <taxon>Eumalacostraca</taxon>
        <taxon>Eucarida</taxon>
        <taxon>Decapoda</taxon>
        <taxon>Pleocyemata</taxon>
        <taxon>Astacidea</taxon>
        <taxon>Parastacoidea</taxon>
        <taxon>Parastacidae</taxon>
        <taxon>Cherax</taxon>
    </lineage>
</organism>
<protein>
    <submittedName>
        <fullName evidence="2">Uncharacterized protein</fullName>
    </submittedName>
</protein>
<accession>A0AAW0YNG1</accession>
<keyword evidence="3" id="KW-1185">Reference proteome</keyword>
<feature type="non-terminal residue" evidence="2">
    <location>
        <position position="116"/>
    </location>
</feature>
<evidence type="ECO:0000256" key="1">
    <source>
        <dbReference type="SAM" id="MobiDB-lite"/>
    </source>
</evidence>
<feature type="non-terminal residue" evidence="2">
    <location>
        <position position="1"/>
    </location>
</feature>